<gene>
    <name evidence="1" type="ORF">COB13_14700</name>
</gene>
<organism evidence="1">
    <name type="scientific">OCS116 cluster bacterium</name>
    <dbReference type="NCBI Taxonomy" id="2030921"/>
    <lineage>
        <taxon>Bacteria</taxon>
        <taxon>Pseudomonadati</taxon>
        <taxon>Pseudomonadota</taxon>
        <taxon>Alphaproteobacteria</taxon>
        <taxon>OCS116 cluster</taxon>
    </lineage>
</organism>
<reference key="1">
    <citation type="submission" date="2017-08" db="EMBL/GenBank/DDBJ databases">
        <title>A dynamic microbial community with high functional redundancy inhabits the cold, oxic subseafloor aquifer.</title>
        <authorList>
            <person name="Tully B.J."/>
            <person name="Wheat C.G."/>
            <person name="Glazer B.T."/>
            <person name="Huber J.A."/>
        </authorList>
    </citation>
    <scope>NUCLEOTIDE SEQUENCE [LARGE SCALE GENOMIC DNA]</scope>
</reference>
<name>A0A2A4YUK4_9PROT</name>
<accession>A0A2A4YUK4</accession>
<reference evidence="1" key="2">
    <citation type="journal article" date="2018" name="ISME J.">
        <title>A dynamic microbial community with high functional redundancy inhabits the cold, oxic subseafloor aquifer.</title>
        <authorList>
            <person name="Tully B.J."/>
            <person name="Wheat C.G."/>
            <person name="Glazer B.T."/>
            <person name="Huber J.A."/>
        </authorList>
    </citation>
    <scope>NUCLEOTIDE SEQUENCE</scope>
    <source>
        <strain evidence="1">NORP83</strain>
    </source>
</reference>
<dbReference type="EMBL" id="NVUS01000025">
    <property type="protein sequence ID" value="PCI97967.1"/>
    <property type="molecule type" value="Genomic_DNA"/>
</dbReference>
<protein>
    <recommendedName>
        <fullName evidence="2">TfoX N-terminal domain-containing protein</fullName>
    </recommendedName>
</protein>
<comment type="caution">
    <text evidence="1">The sequence shown here is derived from an EMBL/GenBank/DDBJ whole genome shotgun (WGS) entry which is preliminary data.</text>
</comment>
<evidence type="ECO:0000313" key="1">
    <source>
        <dbReference type="EMBL" id="PCI97967.1"/>
    </source>
</evidence>
<dbReference type="AlphaFoldDB" id="A0A2A4YUK4"/>
<evidence type="ECO:0008006" key="2">
    <source>
        <dbReference type="Google" id="ProtNLM"/>
    </source>
</evidence>
<proteinExistence type="predicted"/>
<sequence>MREAESLYINICTKIANAEQSQFFGKPCFKISKKAFVSFFQDQMVFKLDGDIHAKALALDGAHLFDPSGKNRAMKQWVQLPFEHKDKWAEFAKQACQYVSGLKK</sequence>